<reference evidence="2" key="2">
    <citation type="submission" date="2023-02" db="EMBL/GenBank/DDBJ databases">
        <authorList>
            <person name="Swenson N.G."/>
            <person name="Wegrzyn J.L."/>
            <person name="Mcevoy S.L."/>
        </authorList>
    </citation>
    <scope>NUCLEOTIDE SEQUENCE</scope>
    <source>
        <strain evidence="2">91603</strain>
        <tissue evidence="2">Leaf</tissue>
    </source>
</reference>
<organism evidence="2 3">
    <name type="scientific">Acer negundo</name>
    <name type="common">Box elder</name>
    <dbReference type="NCBI Taxonomy" id="4023"/>
    <lineage>
        <taxon>Eukaryota</taxon>
        <taxon>Viridiplantae</taxon>
        <taxon>Streptophyta</taxon>
        <taxon>Embryophyta</taxon>
        <taxon>Tracheophyta</taxon>
        <taxon>Spermatophyta</taxon>
        <taxon>Magnoliopsida</taxon>
        <taxon>eudicotyledons</taxon>
        <taxon>Gunneridae</taxon>
        <taxon>Pentapetalae</taxon>
        <taxon>rosids</taxon>
        <taxon>malvids</taxon>
        <taxon>Sapindales</taxon>
        <taxon>Sapindaceae</taxon>
        <taxon>Hippocastanoideae</taxon>
        <taxon>Acereae</taxon>
        <taxon>Acer</taxon>
    </lineage>
</organism>
<sequence>MYPAVILHAVPLVSSSPSSVSLTTNVGISLGSSRPTDTPPLTSAKSRTSLPSKFSTSPTARSPLNEMAARASKVRSIPGQIQRQALATSSMKPIDHSPGIRALAKRLSLTSSQGVGVRCVLSWERTLLKAHLHEGVQDFNGEMFVTPLTSGMAGGGLVPDGECVRELSRVREGLGHLAQTGRGAGAASLMSPRQGETSQCREIGTGLEGWPQGVGRHIC</sequence>
<proteinExistence type="predicted"/>
<name>A0AAD5JIM9_ACENE</name>
<evidence type="ECO:0000256" key="1">
    <source>
        <dbReference type="SAM" id="MobiDB-lite"/>
    </source>
</evidence>
<keyword evidence="3" id="KW-1185">Reference proteome</keyword>
<gene>
    <name evidence="2" type="ORF">LWI28_002483</name>
</gene>
<protein>
    <submittedName>
        <fullName evidence="2">Uncharacterized protein</fullName>
    </submittedName>
</protein>
<evidence type="ECO:0000313" key="2">
    <source>
        <dbReference type="EMBL" id="KAI9194026.1"/>
    </source>
</evidence>
<evidence type="ECO:0000313" key="3">
    <source>
        <dbReference type="Proteomes" id="UP001064489"/>
    </source>
</evidence>
<feature type="region of interest" description="Disordered" evidence="1">
    <location>
        <begin position="26"/>
        <end position="62"/>
    </location>
</feature>
<accession>A0AAD5JIM9</accession>
<comment type="caution">
    <text evidence="2">The sequence shown here is derived from an EMBL/GenBank/DDBJ whole genome shotgun (WGS) entry which is preliminary data.</text>
</comment>
<dbReference type="AlphaFoldDB" id="A0AAD5JIM9"/>
<dbReference type="Proteomes" id="UP001064489">
    <property type="component" value="Chromosome 1"/>
</dbReference>
<dbReference type="EMBL" id="JAJSOW010000003">
    <property type="protein sequence ID" value="KAI9194026.1"/>
    <property type="molecule type" value="Genomic_DNA"/>
</dbReference>
<reference evidence="2" key="1">
    <citation type="journal article" date="2022" name="Plant J.">
        <title>Strategies of tolerance reflected in two North American maple genomes.</title>
        <authorList>
            <person name="McEvoy S.L."/>
            <person name="Sezen U.U."/>
            <person name="Trouern-Trend A."/>
            <person name="McMahon S.M."/>
            <person name="Schaberg P.G."/>
            <person name="Yang J."/>
            <person name="Wegrzyn J.L."/>
            <person name="Swenson N.G."/>
        </authorList>
    </citation>
    <scope>NUCLEOTIDE SEQUENCE</scope>
    <source>
        <strain evidence="2">91603</strain>
    </source>
</reference>